<dbReference type="Proteomes" id="UP000191518">
    <property type="component" value="Unassembled WGS sequence"/>
</dbReference>
<reference evidence="2" key="1">
    <citation type="journal article" date="2017" name="Nat. Microbiol.">
        <title>Global analysis of biosynthetic gene clusters reveals vast potential of secondary metabolite production in Penicillium species.</title>
        <authorList>
            <person name="Nielsen J.C."/>
            <person name="Grijseels S."/>
            <person name="Prigent S."/>
            <person name="Ji B."/>
            <person name="Dainat J."/>
            <person name="Nielsen K.F."/>
            <person name="Frisvad J.C."/>
            <person name="Workman M."/>
            <person name="Nielsen J."/>
        </authorList>
    </citation>
    <scope>NUCLEOTIDE SEQUENCE [LARGE SCALE GENOMIC DNA]</scope>
    <source>
        <strain evidence="2">IBT 29486</strain>
    </source>
</reference>
<keyword evidence="2" id="KW-1185">Reference proteome</keyword>
<comment type="caution">
    <text evidence="1">The sequence shown here is derived from an EMBL/GenBank/DDBJ whole genome shotgun (WGS) entry which is preliminary data.</text>
</comment>
<dbReference type="AlphaFoldDB" id="A0A1V6SEU3"/>
<protein>
    <submittedName>
        <fullName evidence="1">Uncharacterized protein</fullName>
    </submittedName>
</protein>
<gene>
    <name evidence="1" type="ORF">PENVUL_c001G00228</name>
</gene>
<name>A0A1V6SEU3_9EURO</name>
<accession>A0A1V6SEU3</accession>
<proteinExistence type="predicted"/>
<evidence type="ECO:0000313" key="1">
    <source>
        <dbReference type="EMBL" id="OQE12113.1"/>
    </source>
</evidence>
<sequence>MTTDTATIASQLRLCLSGSRARYDCTRALEQNREPQPSNESRGMKKDDILRLMNKAKQLRLVSEFVMSVRDVPFYYGDSYESREQREARNSLVLYYPDGGQYGHCVTAIREEDIRDYQHVGGPGFRSGRVVTKEVLLNGSQGTNFIDCTILVKAGEASGLGDFWDQGRYWEAKE</sequence>
<dbReference type="EMBL" id="MDYP01000001">
    <property type="protein sequence ID" value="OQE12113.1"/>
    <property type="molecule type" value="Genomic_DNA"/>
</dbReference>
<evidence type="ECO:0000313" key="2">
    <source>
        <dbReference type="Proteomes" id="UP000191518"/>
    </source>
</evidence>
<organism evidence="1 2">
    <name type="scientific">Penicillium vulpinum</name>
    <dbReference type="NCBI Taxonomy" id="29845"/>
    <lineage>
        <taxon>Eukaryota</taxon>
        <taxon>Fungi</taxon>
        <taxon>Dikarya</taxon>
        <taxon>Ascomycota</taxon>
        <taxon>Pezizomycotina</taxon>
        <taxon>Eurotiomycetes</taxon>
        <taxon>Eurotiomycetidae</taxon>
        <taxon>Eurotiales</taxon>
        <taxon>Aspergillaceae</taxon>
        <taxon>Penicillium</taxon>
    </lineage>
</organism>